<dbReference type="RefSeq" id="WP_188449820.1">
    <property type="nucleotide sequence ID" value="NZ_BMFO01000003.1"/>
</dbReference>
<dbReference type="Pfam" id="PF08447">
    <property type="entry name" value="PAS_3"/>
    <property type="match status" value="1"/>
</dbReference>
<dbReference type="InterPro" id="IPR043128">
    <property type="entry name" value="Rev_trsase/Diguanyl_cyclase"/>
</dbReference>
<keyword evidence="5" id="KW-1185">Reference proteome</keyword>
<dbReference type="Gene3D" id="3.30.70.270">
    <property type="match status" value="1"/>
</dbReference>
<evidence type="ECO:0000313" key="4">
    <source>
        <dbReference type="EMBL" id="GGF95501.1"/>
    </source>
</evidence>
<dbReference type="InterPro" id="IPR003018">
    <property type="entry name" value="GAF"/>
</dbReference>
<dbReference type="SMART" id="SM00091">
    <property type="entry name" value="PAS"/>
    <property type="match status" value="1"/>
</dbReference>
<dbReference type="PANTHER" id="PTHR46663:SF3">
    <property type="entry name" value="SLL0267 PROTEIN"/>
    <property type="match status" value="1"/>
</dbReference>
<comment type="cofactor">
    <cofactor evidence="1">
        <name>Mg(2+)</name>
        <dbReference type="ChEBI" id="CHEBI:18420"/>
    </cofactor>
</comment>
<evidence type="ECO:0000256" key="1">
    <source>
        <dbReference type="ARBA" id="ARBA00001946"/>
    </source>
</evidence>
<dbReference type="Gene3D" id="3.30.450.20">
    <property type="entry name" value="PAS domain"/>
    <property type="match status" value="1"/>
</dbReference>
<dbReference type="Gene3D" id="3.30.450.40">
    <property type="match status" value="1"/>
</dbReference>
<dbReference type="SUPFAM" id="SSF55781">
    <property type="entry name" value="GAF domain-like"/>
    <property type="match status" value="1"/>
</dbReference>
<name>A0A917FP83_9GAMM</name>
<dbReference type="InterPro" id="IPR029787">
    <property type="entry name" value="Nucleotide_cyclase"/>
</dbReference>
<comment type="caution">
    <text evidence="4">The sequence shown here is derived from an EMBL/GenBank/DDBJ whole genome shotgun (WGS) entry which is preliminary data.</text>
</comment>
<dbReference type="FunFam" id="3.30.70.270:FF:000001">
    <property type="entry name" value="Diguanylate cyclase domain protein"/>
    <property type="match status" value="1"/>
</dbReference>
<reference evidence="4" key="1">
    <citation type="journal article" date="2014" name="Int. J. Syst. Evol. Microbiol.">
        <title>Complete genome sequence of Corynebacterium casei LMG S-19264T (=DSM 44701T), isolated from a smear-ripened cheese.</title>
        <authorList>
            <consortium name="US DOE Joint Genome Institute (JGI-PGF)"/>
            <person name="Walter F."/>
            <person name="Albersmeier A."/>
            <person name="Kalinowski J."/>
            <person name="Ruckert C."/>
        </authorList>
    </citation>
    <scope>NUCLEOTIDE SEQUENCE</scope>
    <source>
        <strain evidence="4">CGMCC 1.12726</strain>
    </source>
</reference>
<dbReference type="NCBIfam" id="TIGR00229">
    <property type="entry name" value="sensory_box"/>
    <property type="match status" value="1"/>
</dbReference>
<dbReference type="PROSITE" id="PS50112">
    <property type="entry name" value="PAS"/>
    <property type="match status" value="1"/>
</dbReference>
<dbReference type="CDD" id="cd01949">
    <property type="entry name" value="GGDEF"/>
    <property type="match status" value="1"/>
</dbReference>
<evidence type="ECO:0000313" key="5">
    <source>
        <dbReference type="Proteomes" id="UP000632858"/>
    </source>
</evidence>
<dbReference type="InterPro" id="IPR035965">
    <property type="entry name" value="PAS-like_dom_sf"/>
</dbReference>
<dbReference type="PANTHER" id="PTHR46663">
    <property type="entry name" value="DIGUANYLATE CYCLASE DGCT-RELATED"/>
    <property type="match status" value="1"/>
</dbReference>
<dbReference type="SUPFAM" id="SSF55073">
    <property type="entry name" value="Nucleotide cyclase"/>
    <property type="match status" value="1"/>
</dbReference>
<feature type="domain" description="PAS" evidence="2">
    <location>
        <begin position="5"/>
        <end position="75"/>
    </location>
</feature>
<dbReference type="AlphaFoldDB" id="A0A917FP83"/>
<dbReference type="GO" id="GO:0003824">
    <property type="term" value="F:catalytic activity"/>
    <property type="evidence" value="ECO:0007669"/>
    <property type="project" value="UniProtKB-ARBA"/>
</dbReference>
<dbReference type="InterPro" id="IPR013655">
    <property type="entry name" value="PAS_fold_3"/>
</dbReference>
<dbReference type="CDD" id="cd00130">
    <property type="entry name" value="PAS"/>
    <property type="match status" value="1"/>
</dbReference>
<dbReference type="EMBL" id="BMFO01000003">
    <property type="protein sequence ID" value="GGF95501.1"/>
    <property type="molecule type" value="Genomic_DNA"/>
</dbReference>
<dbReference type="Pfam" id="PF00990">
    <property type="entry name" value="GGDEF"/>
    <property type="match status" value="1"/>
</dbReference>
<sequence length="428" mass="46932">MQGKAFSLLETYVDFLLDAVCVVDDEGLFVHISAGGERVFGYRPEEMVGKPMIGFVHPDDRERTLQAADEVVHGAEKIGFENRYVRKDGGIAYLSWSARWSESERLRVAVARDVGERRLGSLRQAAVYAISEAAHGEGDPDALFAKVVGILNDLMPTVRICIALYEEDSGEIRFPVAPDAGGDAHDAEVLAHCRAVAAAGKPVLAGLGDGGLECLGIPLKSGNRTIGMLMAGSAGFRPHETELLEFVSVQVAATIERRQLLQRLRHLALHDALTRLANRELFHDRIRRALHRNRRGKGALALLFIDLDKFKEINDRFGHAGGDTLLQHVSRRILRGVRESDTVARFGGDEFVVLLEDIESGQWVRGVADNILQALDQPFELAGETVRISASIGLALSPEHGEDEKQLLRRADEAMYAAKSAGGNRLHL</sequence>
<dbReference type="InterPro" id="IPR029016">
    <property type="entry name" value="GAF-like_dom_sf"/>
</dbReference>
<evidence type="ECO:0000259" key="3">
    <source>
        <dbReference type="PROSITE" id="PS50887"/>
    </source>
</evidence>
<protein>
    <submittedName>
        <fullName evidence="4">Diguanylate cyclase</fullName>
    </submittedName>
</protein>
<dbReference type="Proteomes" id="UP000632858">
    <property type="component" value="Unassembled WGS sequence"/>
</dbReference>
<gene>
    <name evidence="4" type="ORF">GCM10010960_16440</name>
</gene>
<accession>A0A917FP83</accession>
<organism evidence="4 5">
    <name type="scientific">Arenimonas maotaiensis</name>
    <dbReference type="NCBI Taxonomy" id="1446479"/>
    <lineage>
        <taxon>Bacteria</taxon>
        <taxon>Pseudomonadati</taxon>
        <taxon>Pseudomonadota</taxon>
        <taxon>Gammaproteobacteria</taxon>
        <taxon>Lysobacterales</taxon>
        <taxon>Lysobacteraceae</taxon>
        <taxon>Arenimonas</taxon>
    </lineage>
</organism>
<dbReference type="SMART" id="SM00065">
    <property type="entry name" value="GAF"/>
    <property type="match status" value="1"/>
</dbReference>
<dbReference type="Pfam" id="PF01590">
    <property type="entry name" value="GAF"/>
    <property type="match status" value="1"/>
</dbReference>
<dbReference type="InterPro" id="IPR000160">
    <property type="entry name" value="GGDEF_dom"/>
</dbReference>
<evidence type="ECO:0000259" key="2">
    <source>
        <dbReference type="PROSITE" id="PS50112"/>
    </source>
</evidence>
<dbReference type="PROSITE" id="PS50887">
    <property type="entry name" value="GGDEF"/>
    <property type="match status" value="1"/>
</dbReference>
<dbReference type="NCBIfam" id="TIGR00254">
    <property type="entry name" value="GGDEF"/>
    <property type="match status" value="1"/>
</dbReference>
<dbReference type="SMART" id="SM00267">
    <property type="entry name" value="GGDEF"/>
    <property type="match status" value="1"/>
</dbReference>
<dbReference type="SUPFAM" id="SSF55785">
    <property type="entry name" value="PYP-like sensor domain (PAS domain)"/>
    <property type="match status" value="1"/>
</dbReference>
<dbReference type="InterPro" id="IPR000014">
    <property type="entry name" value="PAS"/>
</dbReference>
<feature type="domain" description="GGDEF" evidence="3">
    <location>
        <begin position="298"/>
        <end position="428"/>
    </location>
</feature>
<proteinExistence type="predicted"/>
<dbReference type="InterPro" id="IPR052163">
    <property type="entry name" value="DGC-Regulatory_Protein"/>
</dbReference>
<reference evidence="4" key="2">
    <citation type="submission" date="2020-09" db="EMBL/GenBank/DDBJ databases">
        <authorList>
            <person name="Sun Q."/>
            <person name="Zhou Y."/>
        </authorList>
    </citation>
    <scope>NUCLEOTIDE SEQUENCE</scope>
    <source>
        <strain evidence="4">CGMCC 1.12726</strain>
    </source>
</reference>